<sequence length="353" mass="36819">MIPPKALAANQTFDYVVVGAGLSGITVANRLSGQGYSTLVIEAGPDARWNPEELALVEARRSMECDLQVEQGAGLDPSVHGFSGVVNVSFPTPMRIPEAVALYKEALPLTFPGLVVSNDISNRSADHTVSASTSWTMWYDALTGHNLRSSAADALLWAPGQQKDTLTILTNHKVDKVIFTDNLTASGVIFGIKPDSEVSGSLSGLYTVKAFKEVILSAGALASASVLERSGIGRPAVLQAAGVQPLLDLPGVGVNLVDQPGTGASALVADQYQNQTEIIDDLGSAIFAPVISLINIDQIWSADASSYYDELTSANNTVARAAALVSSGAAANIEGAVAILNATIDLVANQKCR</sequence>
<dbReference type="Pfam" id="PF00732">
    <property type="entry name" value="GMC_oxred_N"/>
    <property type="match status" value="1"/>
</dbReference>
<comment type="cofactor">
    <cofactor evidence="1">
        <name>FAD</name>
        <dbReference type="ChEBI" id="CHEBI:57692"/>
    </cofactor>
</comment>
<organism evidence="7 8">
    <name type="scientific">Gnomoniopsis smithogilvyi</name>
    <dbReference type="NCBI Taxonomy" id="1191159"/>
    <lineage>
        <taxon>Eukaryota</taxon>
        <taxon>Fungi</taxon>
        <taxon>Dikarya</taxon>
        <taxon>Ascomycota</taxon>
        <taxon>Pezizomycotina</taxon>
        <taxon>Sordariomycetes</taxon>
        <taxon>Sordariomycetidae</taxon>
        <taxon>Diaporthales</taxon>
        <taxon>Gnomoniaceae</taxon>
        <taxon>Gnomoniopsis</taxon>
    </lineage>
</organism>
<dbReference type="PANTHER" id="PTHR11552">
    <property type="entry name" value="GLUCOSE-METHANOL-CHOLINE GMC OXIDOREDUCTASE"/>
    <property type="match status" value="1"/>
</dbReference>
<dbReference type="OrthoDB" id="269227at2759"/>
<dbReference type="EMBL" id="JAPEVB010000002">
    <property type="protein sequence ID" value="KAJ4394486.1"/>
    <property type="molecule type" value="Genomic_DNA"/>
</dbReference>
<reference evidence="7" key="1">
    <citation type="submission" date="2022-10" db="EMBL/GenBank/DDBJ databases">
        <title>Tapping the CABI collections for fungal endophytes: first genome assemblies for Collariella, Neodidymelliopsis, Ascochyta clinopodiicola, Didymella pomorum, Didymosphaeria variabile, Neocosmospora piperis and Neocucurbitaria cava.</title>
        <authorList>
            <person name="Hill R."/>
        </authorList>
    </citation>
    <scope>NUCLEOTIDE SEQUENCE</scope>
    <source>
        <strain evidence="7">IMI 355082</strain>
    </source>
</reference>
<evidence type="ECO:0000256" key="1">
    <source>
        <dbReference type="ARBA" id="ARBA00001974"/>
    </source>
</evidence>
<keyword evidence="8" id="KW-1185">Reference proteome</keyword>
<dbReference type="Pfam" id="PF13450">
    <property type="entry name" value="NAD_binding_8"/>
    <property type="match status" value="1"/>
</dbReference>
<keyword evidence="4" id="KW-0274">FAD</keyword>
<evidence type="ECO:0000313" key="7">
    <source>
        <dbReference type="EMBL" id="KAJ4394486.1"/>
    </source>
</evidence>
<accession>A0A9W8YZ77</accession>
<keyword evidence="3" id="KW-0285">Flavoprotein</keyword>
<comment type="similarity">
    <text evidence="2">Belongs to the GMC oxidoreductase family.</text>
</comment>
<gene>
    <name evidence="7" type="ORF">N0V93_003704</name>
</gene>
<dbReference type="GO" id="GO:0050660">
    <property type="term" value="F:flavin adenine dinucleotide binding"/>
    <property type="evidence" value="ECO:0007669"/>
    <property type="project" value="InterPro"/>
</dbReference>
<dbReference type="Gene3D" id="4.10.450.10">
    <property type="entry name" value="Glucose Oxidase, domain 2"/>
    <property type="match status" value="1"/>
</dbReference>
<dbReference type="Proteomes" id="UP001140453">
    <property type="component" value="Unassembled WGS sequence"/>
</dbReference>
<keyword evidence="5" id="KW-0560">Oxidoreductase</keyword>
<name>A0A9W8YZ77_9PEZI</name>
<dbReference type="AlphaFoldDB" id="A0A9W8YZ77"/>
<dbReference type="PANTHER" id="PTHR11552:SF201">
    <property type="entry name" value="GLUCOSE-METHANOL-CHOLINE OXIDOREDUCTASE N-TERMINAL DOMAIN-CONTAINING PROTEIN"/>
    <property type="match status" value="1"/>
</dbReference>
<feature type="domain" description="Glucose-methanol-choline oxidoreductase N-terminal" evidence="6">
    <location>
        <begin position="143"/>
        <end position="260"/>
    </location>
</feature>
<comment type="caution">
    <text evidence="7">The sequence shown here is derived from an EMBL/GenBank/DDBJ whole genome shotgun (WGS) entry which is preliminary data.</text>
</comment>
<dbReference type="InterPro" id="IPR000172">
    <property type="entry name" value="GMC_OxRdtase_N"/>
</dbReference>
<protein>
    <recommendedName>
        <fullName evidence="6">Glucose-methanol-choline oxidoreductase N-terminal domain-containing protein</fullName>
    </recommendedName>
</protein>
<evidence type="ECO:0000256" key="4">
    <source>
        <dbReference type="ARBA" id="ARBA00022827"/>
    </source>
</evidence>
<evidence type="ECO:0000313" key="8">
    <source>
        <dbReference type="Proteomes" id="UP001140453"/>
    </source>
</evidence>
<proteinExistence type="inferred from homology"/>
<evidence type="ECO:0000259" key="6">
    <source>
        <dbReference type="Pfam" id="PF00732"/>
    </source>
</evidence>
<evidence type="ECO:0000256" key="3">
    <source>
        <dbReference type="ARBA" id="ARBA00022630"/>
    </source>
</evidence>
<dbReference type="Gene3D" id="3.30.560.10">
    <property type="entry name" value="Glucose Oxidase, domain 3"/>
    <property type="match status" value="1"/>
</dbReference>
<dbReference type="GO" id="GO:0016614">
    <property type="term" value="F:oxidoreductase activity, acting on CH-OH group of donors"/>
    <property type="evidence" value="ECO:0007669"/>
    <property type="project" value="InterPro"/>
</dbReference>
<dbReference type="InterPro" id="IPR036188">
    <property type="entry name" value="FAD/NAD-bd_sf"/>
</dbReference>
<evidence type="ECO:0000256" key="5">
    <source>
        <dbReference type="ARBA" id="ARBA00023002"/>
    </source>
</evidence>
<dbReference type="InterPro" id="IPR012132">
    <property type="entry name" value="GMC_OxRdtase"/>
</dbReference>
<evidence type="ECO:0000256" key="2">
    <source>
        <dbReference type="ARBA" id="ARBA00010790"/>
    </source>
</evidence>
<dbReference type="InterPro" id="IPR027424">
    <property type="entry name" value="Glucose_Oxidase_domain_2"/>
</dbReference>
<dbReference type="Gene3D" id="3.50.50.60">
    <property type="entry name" value="FAD/NAD(P)-binding domain"/>
    <property type="match status" value="2"/>
</dbReference>
<dbReference type="SUPFAM" id="SSF51905">
    <property type="entry name" value="FAD/NAD(P)-binding domain"/>
    <property type="match status" value="1"/>
</dbReference>